<dbReference type="Proteomes" id="UP001153332">
    <property type="component" value="Unassembled WGS sequence"/>
</dbReference>
<sequence length="886" mass="99749">MRFSRFMYLGYSALVSGLLEESIVSFESTEASVPLRNASIVYSADDPVGIDIGVTSFAGDLEAITGTRPAVIQVDPGESIECAECASNVVIAATVDSELVKAIVQSGKLDVSAIDGKWESYQTNIVDDPMPGVKQALTIIGSDKRGVIYGIYTLSEQCGQSPFHWWADVPATKHEEIYAIRKNTIFGPPSVKYRGLFINDEAPGLTGWWSKTHGVDHQPLGIEFYKHVFDMLLRLKGNFIWPAMWKSFVPRPGNIFFTDDPGNMQLADDYGIVVSTSHHEPMQRATNEWNETVTGPWDWEKNKENVTAFMEDGVRRAGNNATYFTLGMRGEGDGPIQADDPVAILEDVFKTQREIFAKYYENVSEVNQVWTIYKEVATYYAAGLLPPDDVTLMFTDDNWGNIQRLPLANETARSGGIGLYYHLEYVGTPKSYKWQNTNNLAKVYKELYQAHQRGADRIWVINIADIKPLEMPFGFIMDLAWNVSSIDFSTIPDYLEAFASREFGSEYASEISEILLQQSRLIGRRKYESVQSKTYSVVNYHESERVLSEWQALADSVISISEKLPEDRQDAYWHHVQYPILSGQAYYSAILGLGKNQQIGFERRNSANALADQVLADFDRDFEFTVKYNSIAGGKWDGILSQPHYDQYSQSSGNDWAEPTNDVITGLWYVQLRQNSSYAFGNLGIFAEGSGSAQTQARSLPSAWASEPTTGDFSPVLPIMDPYGKGSWTVDLFHRGDHRIPIEWEVDIPFDWITFSPSSGTLSMNQLEQRINVSIDWSAVPEDMDENIGVRINYNHPPYFDLIHLPIMNYKVSDSFVGFPETSGIISIEAPHFQRKSNGNVTFEHIPYLGTRTESGSLALRPYKEARVSEDGAKGTWADYDFYFTR</sequence>
<reference evidence="1" key="1">
    <citation type="submission" date="2022-12" db="EMBL/GenBank/DDBJ databases">
        <title>Genome Sequence of Lasiodiplodia mahajangana.</title>
        <authorList>
            <person name="Buettner E."/>
        </authorList>
    </citation>
    <scope>NUCLEOTIDE SEQUENCE</scope>
    <source>
        <strain evidence="1">VT137</strain>
    </source>
</reference>
<keyword evidence="2" id="KW-1185">Reference proteome</keyword>
<proteinExistence type="predicted"/>
<protein>
    <submittedName>
        <fullName evidence="1">Uncharacterized protein</fullName>
    </submittedName>
</protein>
<organism evidence="1 2">
    <name type="scientific">Lasiodiplodia mahajangana</name>
    <dbReference type="NCBI Taxonomy" id="1108764"/>
    <lineage>
        <taxon>Eukaryota</taxon>
        <taxon>Fungi</taxon>
        <taxon>Dikarya</taxon>
        <taxon>Ascomycota</taxon>
        <taxon>Pezizomycotina</taxon>
        <taxon>Dothideomycetes</taxon>
        <taxon>Dothideomycetes incertae sedis</taxon>
        <taxon>Botryosphaeriales</taxon>
        <taxon>Botryosphaeriaceae</taxon>
        <taxon>Lasiodiplodia</taxon>
    </lineage>
</organism>
<gene>
    <name evidence="1" type="ORF">O1611_g5525</name>
</gene>
<evidence type="ECO:0000313" key="2">
    <source>
        <dbReference type="Proteomes" id="UP001153332"/>
    </source>
</evidence>
<dbReference type="EMBL" id="JAPUUL010001185">
    <property type="protein sequence ID" value="KAJ8128110.1"/>
    <property type="molecule type" value="Genomic_DNA"/>
</dbReference>
<comment type="caution">
    <text evidence="1">The sequence shown here is derived from an EMBL/GenBank/DDBJ whole genome shotgun (WGS) entry which is preliminary data.</text>
</comment>
<evidence type="ECO:0000313" key="1">
    <source>
        <dbReference type="EMBL" id="KAJ8128110.1"/>
    </source>
</evidence>
<name>A0ACC2JL13_9PEZI</name>
<accession>A0ACC2JL13</accession>